<dbReference type="Proteomes" id="UP001065298">
    <property type="component" value="Chromosome 4"/>
</dbReference>
<accession>A0ACC0R185</accession>
<organism evidence="1 2">
    <name type="scientific">Fusarium keratoplasticum</name>
    <dbReference type="NCBI Taxonomy" id="1328300"/>
    <lineage>
        <taxon>Eukaryota</taxon>
        <taxon>Fungi</taxon>
        <taxon>Dikarya</taxon>
        <taxon>Ascomycota</taxon>
        <taxon>Pezizomycotina</taxon>
        <taxon>Sordariomycetes</taxon>
        <taxon>Hypocreomycetidae</taxon>
        <taxon>Hypocreales</taxon>
        <taxon>Nectriaceae</taxon>
        <taxon>Fusarium</taxon>
        <taxon>Fusarium solani species complex</taxon>
    </lineage>
</organism>
<keyword evidence="2" id="KW-1185">Reference proteome</keyword>
<evidence type="ECO:0000313" key="2">
    <source>
        <dbReference type="Proteomes" id="UP001065298"/>
    </source>
</evidence>
<evidence type="ECO:0000313" key="1">
    <source>
        <dbReference type="EMBL" id="KAI8670750.1"/>
    </source>
</evidence>
<proteinExistence type="predicted"/>
<gene>
    <name evidence="1" type="ORF">NCS57_00547800</name>
</gene>
<dbReference type="EMBL" id="CM046506">
    <property type="protein sequence ID" value="KAI8670750.1"/>
    <property type="molecule type" value="Genomic_DNA"/>
</dbReference>
<reference evidence="1" key="1">
    <citation type="submission" date="2022-06" db="EMBL/GenBank/DDBJ databases">
        <title>Fusarium solani species complex genomes reveal bases of compartmentalisation and animal pathogenesis.</title>
        <authorList>
            <person name="Tsai I.J."/>
        </authorList>
    </citation>
    <scope>NUCLEOTIDE SEQUENCE</scope>
    <source>
        <strain evidence="1">Fu6.1</strain>
    </source>
</reference>
<sequence length="428" mass="46841">MTFKDDDERAIRAVRLLAQLGSITPGHPENFETPGVEVTTGPLGQGIANAVGLAIAQAHTAAVFDRPDFSIVDNFTYCFLGDGCLQEGVASEASSLAGHLQLGNLICIYDDNRITIDGNINCSFTEDVVKRYERYVWHVIVVEDGNTDLATIEAAIQQCKEETTRPSIIKLRTTIGYGSLEEGTHGGFNADEAFHVPEEVYKAYQNRAAEGLAAKQTWDSLLAKYADQFPELHADLQRRPTDTLLHGWEAALPSFSPSDPAVATRKLSETVLSKIHAIVPELIGGSSDLTPSNLTRWASAVDFQAPGLEDVPGDYSGRYLRYGVREHAMGAIMNGLAAYRTVLPYSGTFLNFCLLCCWCCPPVCLVASSGHLGGYSRFYRAGTRWTYTSAHRDIGALPCDAKLLGLATCRRKRNKCRLSCLVEIDEYT</sequence>
<protein>
    <submittedName>
        <fullName evidence="1">Transketolase</fullName>
    </submittedName>
</protein>
<comment type="caution">
    <text evidence="1">The sequence shown here is derived from an EMBL/GenBank/DDBJ whole genome shotgun (WGS) entry which is preliminary data.</text>
</comment>
<name>A0ACC0R185_9HYPO</name>